<dbReference type="AlphaFoldDB" id="A0A916RFM6"/>
<evidence type="ECO:0000313" key="2">
    <source>
        <dbReference type="Proteomes" id="UP000596977"/>
    </source>
</evidence>
<reference evidence="1 2" key="1">
    <citation type="journal article" date="2014" name="Int. J. Syst. Evol. Microbiol.">
        <title>Complete genome sequence of Corynebacterium casei LMG S-19264T (=DSM 44701T), isolated from a smear-ripened cheese.</title>
        <authorList>
            <consortium name="US DOE Joint Genome Institute (JGI-PGF)"/>
            <person name="Walter F."/>
            <person name="Albersmeier A."/>
            <person name="Kalinowski J."/>
            <person name="Ruckert C."/>
        </authorList>
    </citation>
    <scope>NUCLEOTIDE SEQUENCE [LARGE SCALE GENOMIC DNA]</scope>
    <source>
        <strain evidence="1 2">CGMCC 1.15896</strain>
    </source>
</reference>
<gene>
    <name evidence="1" type="ORF">GCM10011499_25590</name>
</gene>
<organism evidence="1 2">
    <name type="scientific">Pelagibacterium lentulum</name>
    <dbReference type="NCBI Taxonomy" id="2029865"/>
    <lineage>
        <taxon>Bacteria</taxon>
        <taxon>Pseudomonadati</taxon>
        <taxon>Pseudomonadota</taxon>
        <taxon>Alphaproteobacteria</taxon>
        <taxon>Hyphomicrobiales</taxon>
        <taxon>Devosiaceae</taxon>
        <taxon>Pelagibacterium</taxon>
    </lineage>
</organism>
<evidence type="ECO:0000313" key="1">
    <source>
        <dbReference type="EMBL" id="GGA54308.1"/>
    </source>
</evidence>
<protein>
    <recommendedName>
        <fullName evidence="3">Stress response protein</fullName>
    </recommendedName>
</protein>
<proteinExistence type="predicted"/>
<comment type="caution">
    <text evidence="1">The sequence shown here is derived from an EMBL/GenBank/DDBJ whole genome shotgun (WGS) entry which is preliminary data.</text>
</comment>
<accession>A0A916RFM6</accession>
<dbReference type="EMBL" id="BMKB01000004">
    <property type="protein sequence ID" value="GGA54308.1"/>
    <property type="molecule type" value="Genomic_DNA"/>
</dbReference>
<name>A0A916RFM6_9HYPH</name>
<keyword evidence="2" id="KW-1185">Reference proteome</keyword>
<evidence type="ECO:0008006" key="3">
    <source>
        <dbReference type="Google" id="ProtNLM"/>
    </source>
</evidence>
<sequence length="402" mass="44622">MLSAVGQRTGTRTRIETYTEVSLKKGTEKKHRPDGLIVVTTGSRRWTALVEAKVGNTDLTQEQIESYLDLAKLNGVDALLTLSNQFAPLPTHHPIALPAAVRKKAALFHWSWMFVVTQANLLLSNDQVADDDQRVILKEMSRFLTHPSAGVRTFDSMPAAWPNIVSKVQTGGKITASADETREVIGAWHQEVRDLSLVLSRQLGTEVTTRISRAHAADPAARLKASIADLARNECLEATLNVPDAAAPIDIIADLKTRCVTVSMKIKAPADRKSTKARLSWLLRQLQRSNPDQLHIRLFWPGRSSDTQHELTVLRENPELAGSDKNGQVAVSFEVLLVRDLTARFAQRKNFITDLEAAVPDFYEQVGQYLKTWVAPAPRLRGDKSEPDMVSIEAMAEKDLDN</sequence>
<dbReference type="Proteomes" id="UP000596977">
    <property type="component" value="Unassembled WGS sequence"/>
</dbReference>